<keyword evidence="1" id="KW-1185">Reference proteome</keyword>
<name>A0A915K366_ROMCU</name>
<dbReference type="WBParaSite" id="nRc.2.0.1.t32652-RA">
    <property type="protein sequence ID" value="nRc.2.0.1.t32652-RA"/>
    <property type="gene ID" value="nRc.2.0.1.g32652"/>
</dbReference>
<organism evidence="1 2">
    <name type="scientific">Romanomermis culicivorax</name>
    <name type="common">Nematode worm</name>
    <dbReference type="NCBI Taxonomy" id="13658"/>
    <lineage>
        <taxon>Eukaryota</taxon>
        <taxon>Metazoa</taxon>
        <taxon>Ecdysozoa</taxon>
        <taxon>Nematoda</taxon>
        <taxon>Enoplea</taxon>
        <taxon>Dorylaimia</taxon>
        <taxon>Mermithida</taxon>
        <taxon>Mermithoidea</taxon>
        <taxon>Mermithidae</taxon>
        <taxon>Romanomermis</taxon>
    </lineage>
</organism>
<dbReference type="AlphaFoldDB" id="A0A915K366"/>
<sequence length="80" mass="8948">MIETILQKPEDLDITDPDKLQKLAGVRANAHTERQVSHRILVCKISAQSGQKVRRIFSQKATKLLHSTKIIFSNGLPKGT</sequence>
<accession>A0A915K366</accession>
<reference evidence="2" key="1">
    <citation type="submission" date="2022-11" db="UniProtKB">
        <authorList>
            <consortium name="WormBaseParasite"/>
        </authorList>
    </citation>
    <scope>IDENTIFICATION</scope>
</reference>
<evidence type="ECO:0000313" key="1">
    <source>
        <dbReference type="Proteomes" id="UP000887565"/>
    </source>
</evidence>
<dbReference type="Proteomes" id="UP000887565">
    <property type="component" value="Unplaced"/>
</dbReference>
<evidence type="ECO:0000313" key="2">
    <source>
        <dbReference type="WBParaSite" id="nRc.2.0.1.t32652-RA"/>
    </source>
</evidence>
<proteinExistence type="predicted"/>
<protein>
    <submittedName>
        <fullName evidence="2">Uncharacterized protein</fullName>
    </submittedName>
</protein>